<dbReference type="SUPFAM" id="SSF48452">
    <property type="entry name" value="TPR-like"/>
    <property type="match status" value="1"/>
</dbReference>
<evidence type="ECO:0000313" key="9">
    <source>
        <dbReference type="EMBL" id="RNB62173.1"/>
    </source>
</evidence>
<dbReference type="InterPro" id="IPR003959">
    <property type="entry name" value="ATPase_AAA_core"/>
</dbReference>
<dbReference type="Proteomes" id="UP000276178">
    <property type="component" value="Unassembled WGS sequence"/>
</dbReference>
<evidence type="ECO:0000259" key="7">
    <source>
        <dbReference type="SMART" id="SM00382"/>
    </source>
</evidence>
<dbReference type="InterPro" id="IPR003593">
    <property type="entry name" value="AAA+_ATPase"/>
</dbReference>
<evidence type="ECO:0000313" key="11">
    <source>
        <dbReference type="Proteomes" id="UP000317180"/>
    </source>
</evidence>
<dbReference type="GO" id="GO:0005524">
    <property type="term" value="F:ATP binding"/>
    <property type="evidence" value="ECO:0007669"/>
    <property type="project" value="UniProtKB-KW"/>
</dbReference>
<evidence type="ECO:0000313" key="8">
    <source>
        <dbReference type="EMBL" id="GED28295.1"/>
    </source>
</evidence>
<evidence type="ECO:0000256" key="4">
    <source>
        <dbReference type="PROSITE-ProRule" id="PRU00339"/>
    </source>
</evidence>
<reference evidence="9 10" key="1">
    <citation type="submission" date="2018-10" db="EMBL/GenBank/DDBJ databases">
        <title>Phylogenomics of Brevibacillus.</title>
        <authorList>
            <person name="Dunlap C."/>
        </authorList>
    </citation>
    <scope>NUCLEOTIDE SEQUENCE [LARGE SCALE GENOMIC DNA]</scope>
    <source>
        <strain evidence="9 10">NRRL NRS 1219</strain>
    </source>
</reference>
<keyword evidence="4" id="KW-0802">TPR repeat</keyword>
<dbReference type="InterPro" id="IPR050168">
    <property type="entry name" value="AAA_ATPase_domain"/>
</dbReference>
<reference evidence="8 11" key="2">
    <citation type="submission" date="2019-06" db="EMBL/GenBank/DDBJ databases">
        <title>Whole genome shotgun sequence of Brevibacillus agri NBRC 15538.</title>
        <authorList>
            <person name="Hosoyama A."/>
            <person name="Uohara A."/>
            <person name="Ohji S."/>
            <person name="Ichikawa N."/>
        </authorList>
    </citation>
    <scope>NUCLEOTIDE SEQUENCE [LARGE SCALE GENOMIC DNA]</scope>
    <source>
        <strain evidence="8 11">NBRC 15538</strain>
    </source>
</reference>
<feature type="domain" description="AAA+ ATPase" evidence="7">
    <location>
        <begin position="215"/>
        <end position="352"/>
    </location>
</feature>
<dbReference type="RefSeq" id="WP_122952384.1">
    <property type="nucleotide sequence ID" value="NZ_BJOD01000065.1"/>
</dbReference>
<dbReference type="AlphaFoldDB" id="A0A3M8BG02"/>
<gene>
    <name evidence="8" type="ORF">BAG01nite_43970</name>
    <name evidence="9" type="ORF">EB820_00380</name>
</gene>
<dbReference type="EMBL" id="BJOD01000065">
    <property type="protein sequence ID" value="GED28295.1"/>
    <property type="molecule type" value="Genomic_DNA"/>
</dbReference>
<feature type="region of interest" description="Disordered" evidence="6">
    <location>
        <begin position="110"/>
        <end position="173"/>
    </location>
</feature>
<name>A0A3M8BG02_9BACL</name>
<dbReference type="OrthoDB" id="9809379at2"/>
<evidence type="ECO:0000256" key="2">
    <source>
        <dbReference type="ARBA" id="ARBA00022840"/>
    </source>
</evidence>
<dbReference type="Gene3D" id="3.40.50.300">
    <property type="entry name" value="P-loop containing nucleotide triphosphate hydrolases"/>
    <property type="match status" value="1"/>
</dbReference>
<dbReference type="PANTHER" id="PTHR23077:SF171">
    <property type="entry name" value="NUCLEAR VALOSIN-CONTAINING PROTEIN-LIKE"/>
    <property type="match status" value="1"/>
</dbReference>
<dbReference type="PROSITE" id="PS50005">
    <property type="entry name" value="TPR"/>
    <property type="match status" value="1"/>
</dbReference>
<feature type="repeat" description="TPR" evidence="4">
    <location>
        <begin position="18"/>
        <end position="51"/>
    </location>
</feature>
<organism evidence="9 10">
    <name type="scientific">Brevibacillus agri</name>
    <dbReference type="NCBI Taxonomy" id="51101"/>
    <lineage>
        <taxon>Bacteria</taxon>
        <taxon>Bacillati</taxon>
        <taxon>Bacillota</taxon>
        <taxon>Bacilli</taxon>
        <taxon>Bacillales</taxon>
        <taxon>Paenibacillaceae</taxon>
        <taxon>Brevibacillus</taxon>
    </lineage>
</organism>
<dbReference type="InterPro" id="IPR019734">
    <property type="entry name" value="TPR_rpt"/>
</dbReference>
<dbReference type="InterPro" id="IPR027417">
    <property type="entry name" value="P-loop_NTPase"/>
</dbReference>
<dbReference type="SUPFAM" id="SSF52540">
    <property type="entry name" value="P-loop containing nucleoside triphosphate hydrolases"/>
    <property type="match status" value="1"/>
</dbReference>
<dbReference type="SMART" id="SM00382">
    <property type="entry name" value="AAA"/>
    <property type="match status" value="1"/>
</dbReference>
<evidence type="ECO:0000256" key="3">
    <source>
        <dbReference type="ARBA" id="ARBA00023054"/>
    </source>
</evidence>
<sequence length="462" mass="50438">MDKIDVLLHMTKSNPENASAWYLLGLEYAATGKNNEALQAFTEALRCNDPALTPQIIGELGKLSLAPTPASAPVQSEPAVSGEATARKSGVVAVHEIEHVKLHETVREAAAENKSEATADDIAGNKPEAAADDKPEKAPVLATTRPPSASHAQGPGSERPFQVISGGQAGKRDREAPPITFADVGGLHAVKNAIQMKIVKPFVSPGLFERFRKKVGGGILLYGPPGCGKTFIAKATAGECRARFIPIHVSDILDPYIGVSEQNLREVFASARATKPSVLFLDEMDAIGYNRSRSSTDTMRAVIDTLLTEIEGIETNTDKMLIIGATNMPWDVDPAFKRPGRFDKMIFVSPPDEEARATIFRIKLHERPIEQIDYALLAKETDLYSGADIENVVELATEEVITEIMRTGVERPLTMKDLKNAIQSTQPSTIDWLRTVKNYVKYANQGGLYNDVESFLSRYKRI</sequence>
<dbReference type="Gene3D" id="1.10.8.60">
    <property type="match status" value="1"/>
</dbReference>
<dbReference type="Pfam" id="PF00004">
    <property type="entry name" value="AAA"/>
    <property type="match status" value="1"/>
</dbReference>
<dbReference type="InterPro" id="IPR011990">
    <property type="entry name" value="TPR-like_helical_dom_sf"/>
</dbReference>
<evidence type="ECO:0000313" key="10">
    <source>
        <dbReference type="Proteomes" id="UP000276178"/>
    </source>
</evidence>
<keyword evidence="2 5" id="KW-0067">ATP-binding</keyword>
<proteinExistence type="inferred from homology"/>
<accession>A0A3M8BG02</accession>
<dbReference type="EMBL" id="RHHN01000001">
    <property type="protein sequence ID" value="RNB62173.1"/>
    <property type="molecule type" value="Genomic_DNA"/>
</dbReference>
<keyword evidence="3" id="KW-0175">Coiled coil</keyword>
<dbReference type="PANTHER" id="PTHR23077">
    <property type="entry name" value="AAA-FAMILY ATPASE"/>
    <property type="match status" value="1"/>
</dbReference>
<dbReference type="InterPro" id="IPR003960">
    <property type="entry name" value="ATPase_AAA_CS"/>
</dbReference>
<dbReference type="Proteomes" id="UP000317180">
    <property type="component" value="Unassembled WGS sequence"/>
</dbReference>
<evidence type="ECO:0000256" key="6">
    <source>
        <dbReference type="SAM" id="MobiDB-lite"/>
    </source>
</evidence>
<evidence type="ECO:0000256" key="1">
    <source>
        <dbReference type="ARBA" id="ARBA00022741"/>
    </source>
</evidence>
<dbReference type="GeneID" id="82810165"/>
<dbReference type="SMART" id="SM00028">
    <property type="entry name" value="TPR"/>
    <property type="match status" value="1"/>
</dbReference>
<protein>
    <submittedName>
        <fullName evidence="9">AAA family ATPase</fullName>
    </submittedName>
</protein>
<comment type="caution">
    <text evidence="9">The sequence shown here is derived from an EMBL/GenBank/DDBJ whole genome shotgun (WGS) entry which is preliminary data.</text>
</comment>
<dbReference type="PROSITE" id="PS00674">
    <property type="entry name" value="AAA"/>
    <property type="match status" value="1"/>
</dbReference>
<dbReference type="FunFam" id="3.40.50.300:FF:001025">
    <property type="entry name" value="ATPase family, AAA domain-containing 2B"/>
    <property type="match status" value="1"/>
</dbReference>
<keyword evidence="1 5" id="KW-0547">Nucleotide-binding</keyword>
<comment type="similarity">
    <text evidence="5">Belongs to the AAA ATPase family.</text>
</comment>
<dbReference type="Gene3D" id="1.25.40.10">
    <property type="entry name" value="Tetratricopeptide repeat domain"/>
    <property type="match status" value="1"/>
</dbReference>
<dbReference type="GO" id="GO:0016887">
    <property type="term" value="F:ATP hydrolysis activity"/>
    <property type="evidence" value="ECO:0007669"/>
    <property type="project" value="InterPro"/>
</dbReference>
<evidence type="ECO:0000256" key="5">
    <source>
        <dbReference type="RuleBase" id="RU003651"/>
    </source>
</evidence>
<keyword evidence="11" id="KW-1185">Reference proteome</keyword>